<organism evidence="2 3">
    <name type="scientific">Lophiostoma macrostomum CBS 122681</name>
    <dbReference type="NCBI Taxonomy" id="1314788"/>
    <lineage>
        <taxon>Eukaryota</taxon>
        <taxon>Fungi</taxon>
        <taxon>Dikarya</taxon>
        <taxon>Ascomycota</taxon>
        <taxon>Pezizomycotina</taxon>
        <taxon>Dothideomycetes</taxon>
        <taxon>Pleosporomycetidae</taxon>
        <taxon>Pleosporales</taxon>
        <taxon>Lophiostomataceae</taxon>
        <taxon>Lophiostoma</taxon>
    </lineage>
</organism>
<evidence type="ECO:0000313" key="3">
    <source>
        <dbReference type="Proteomes" id="UP000799324"/>
    </source>
</evidence>
<feature type="compositionally biased region" description="Basic residues" evidence="1">
    <location>
        <begin position="168"/>
        <end position="178"/>
    </location>
</feature>
<keyword evidence="3" id="KW-1185">Reference proteome</keyword>
<protein>
    <submittedName>
        <fullName evidence="2">Uncharacterized protein</fullName>
    </submittedName>
</protein>
<feature type="compositionally biased region" description="Low complexity" evidence="1">
    <location>
        <begin position="74"/>
        <end position="86"/>
    </location>
</feature>
<sequence length="427" mass="46119">MASPTQNPQDQQATVYPEFAHLLLASPSLSSSTPSSLQNSTSRPRERRYGQILPSTFSVLEHTPPARPSNNPYIEPAASPSPIESPVLHIPGAFHLTPQPQPQPAPETPQLPELDENYSTPASPDSDLAPLLPHEISAFAGPSTAVHATQQQHHQHQESDQDQQQHLGHSKTHRKAIQRRSAPDAGRLGADTPHPAGQLRRHSYHPHPDPVQDPVYQASAAGTGELELHGPVARCCSLSASRGRVTPGPASTPALDPAPSSSNPAQTPAPAPAPPTSNPPPAQTPAPTPPNPTPPSRPPPQLTPYPYPDNRRIPHAITGQRPRPFHAYPPPVVATNPRYPVERGTERTASLRLACLSAPPEAVEEDVGDYTHFSGERTQMVRPSPRPRSARFTEEMGLDGPACFAVYGSEGEEDLDWRNVPMRRLPE</sequence>
<feature type="region of interest" description="Disordered" evidence="1">
    <location>
        <begin position="240"/>
        <end position="338"/>
    </location>
</feature>
<feature type="compositionally biased region" description="Low complexity" evidence="1">
    <location>
        <begin position="26"/>
        <end position="42"/>
    </location>
</feature>
<feature type="compositionally biased region" description="Pro residues" evidence="1">
    <location>
        <begin position="99"/>
        <end position="109"/>
    </location>
</feature>
<name>A0A6A6TFF4_9PLEO</name>
<evidence type="ECO:0000313" key="2">
    <source>
        <dbReference type="EMBL" id="KAF2658729.1"/>
    </source>
</evidence>
<accession>A0A6A6TFF4</accession>
<evidence type="ECO:0000256" key="1">
    <source>
        <dbReference type="SAM" id="MobiDB-lite"/>
    </source>
</evidence>
<dbReference type="AlphaFoldDB" id="A0A6A6TFF4"/>
<dbReference type="EMBL" id="MU004312">
    <property type="protein sequence ID" value="KAF2658729.1"/>
    <property type="molecule type" value="Genomic_DNA"/>
</dbReference>
<proteinExistence type="predicted"/>
<dbReference type="Proteomes" id="UP000799324">
    <property type="component" value="Unassembled WGS sequence"/>
</dbReference>
<feature type="region of interest" description="Disordered" evidence="1">
    <location>
        <begin position="26"/>
        <end position="223"/>
    </location>
</feature>
<feature type="compositionally biased region" description="Pro residues" evidence="1">
    <location>
        <begin position="267"/>
        <end position="307"/>
    </location>
</feature>
<reference evidence="2" key="1">
    <citation type="journal article" date="2020" name="Stud. Mycol.">
        <title>101 Dothideomycetes genomes: a test case for predicting lifestyles and emergence of pathogens.</title>
        <authorList>
            <person name="Haridas S."/>
            <person name="Albert R."/>
            <person name="Binder M."/>
            <person name="Bloem J."/>
            <person name="Labutti K."/>
            <person name="Salamov A."/>
            <person name="Andreopoulos B."/>
            <person name="Baker S."/>
            <person name="Barry K."/>
            <person name="Bills G."/>
            <person name="Bluhm B."/>
            <person name="Cannon C."/>
            <person name="Castanera R."/>
            <person name="Culley D."/>
            <person name="Daum C."/>
            <person name="Ezra D."/>
            <person name="Gonzalez J."/>
            <person name="Henrissat B."/>
            <person name="Kuo A."/>
            <person name="Liang C."/>
            <person name="Lipzen A."/>
            <person name="Lutzoni F."/>
            <person name="Magnuson J."/>
            <person name="Mondo S."/>
            <person name="Nolan M."/>
            <person name="Ohm R."/>
            <person name="Pangilinan J."/>
            <person name="Park H.-J."/>
            <person name="Ramirez L."/>
            <person name="Alfaro M."/>
            <person name="Sun H."/>
            <person name="Tritt A."/>
            <person name="Yoshinaga Y."/>
            <person name="Zwiers L.-H."/>
            <person name="Turgeon B."/>
            <person name="Goodwin S."/>
            <person name="Spatafora J."/>
            <person name="Crous P."/>
            <person name="Grigoriev I."/>
        </authorList>
    </citation>
    <scope>NUCLEOTIDE SEQUENCE</scope>
    <source>
        <strain evidence="2">CBS 122681</strain>
    </source>
</reference>
<gene>
    <name evidence="2" type="ORF">K491DRAFT_244283</name>
</gene>
<feature type="compositionally biased region" description="Low complexity" evidence="1">
    <location>
        <begin position="257"/>
        <end position="266"/>
    </location>
</feature>